<dbReference type="Proteomes" id="UP000004535">
    <property type="component" value="Unassembled WGS sequence"/>
</dbReference>
<sequence>MTSGKARAIRVRAAFENAKKNPDDIRDIVGIERPLKKTGARKVRSSYMDESM</sequence>
<accession>B9BML6</accession>
<proteinExistence type="predicted"/>
<organism evidence="1 2">
    <name type="scientific">Burkholderia multivorans CGD2</name>
    <dbReference type="NCBI Taxonomy" id="513052"/>
    <lineage>
        <taxon>Bacteria</taxon>
        <taxon>Pseudomonadati</taxon>
        <taxon>Pseudomonadota</taxon>
        <taxon>Betaproteobacteria</taxon>
        <taxon>Burkholderiales</taxon>
        <taxon>Burkholderiaceae</taxon>
        <taxon>Burkholderia</taxon>
        <taxon>Burkholderia cepacia complex</taxon>
    </lineage>
</organism>
<evidence type="ECO:0000313" key="1">
    <source>
        <dbReference type="EMBL" id="EEE07876.1"/>
    </source>
</evidence>
<dbReference type="AlphaFoldDB" id="B9BML6"/>
<name>B9BML6_9BURK</name>
<evidence type="ECO:0000313" key="2">
    <source>
        <dbReference type="Proteomes" id="UP000004535"/>
    </source>
</evidence>
<gene>
    <name evidence="1" type="ORF">BURMUCGD2_2085</name>
</gene>
<protein>
    <submittedName>
        <fullName evidence="1">Uncharacterized protein</fullName>
    </submittedName>
</protein>
<reference evidence="1 2" key="1">
    <citation type="journal article" date="2012" name="J. Bacteriol.">
        <title>Draft Genome Sequence Determination for Cystic Fibrosis and Chronic Granulomatous Disease Burkholderia multivorans Isolates.</title>
        <authorList>
            <person name="Varga J.J."/>
            <person name="Losada L."/>
            <person name="Zelazny A.M."/>
            <person name="Brinkac L."/>
            <person name="Harkins D."/>
            <person name="Radune D."/>
            <person name="Hostetler J."/>
            <person name="Sampaio E.P."/>
            <person name="Ronning C.M."/>
            <person name="Nierman W.C."/>
            <person name="Greenberg D.E."/>
            <person name="Holland S.M."/>
            <person name="Goldberg J.B."/>
        </authorList>
    </citation>
    <scope>NUCLEOTIDE SEQUENCE [LARGE SCALE GENOMIC DNA]</scope>
    <source>
        <strain evidence="1 2">CGD2</strain>
    </source>
</reference>
<dbReference type="EMBL" id="ACFC01000003">
    <property type="protein sequence ID" value="EEE07876.1"/>
    <property type="molecule type" value="Genomic_DNA"/>
</dbReference>
<comment type="caution">
    <text evidence="1">The sequence shown here is derived from an EMBL/GenBank/DDBJ whole genome shotgun (WGS) entry which is preliminary data.</text>
</comment>